<evidence type="ECO:0000313" key="6">
    <source>
        <dbReference type="EMBL" id="SFK64222.1"/>
    </source>
</evidence>
<sequence length="113" mass="12617">MTLALKDAEKLLLARKAELTELTAISEGDRATVALDQQSVGRLSRMDAMQRQAMAQANDRQRARELQRIDSALQRIKEDEYGFCLECGDDIPEARLRVDPAALYCVSCAKLFG</sequence>
<dbReference type="PANTHER" id="PTHR33823:SF4">
    <property type="entry name" value="GENERAL STRESS PROTEIN 16O"/>
    <property type="match status" value="1"/>
</dbReference>
<evidence type="ECO:0000313" key="7">
    <source>
        <dbReference type="Proteomes" id="UP000199598"/>
    </source>
</evidence>
<dbReference type="RefSeq" id="WP_093520522.1">
    <property type="nucleotide sequence ID" value="NZ_FOSK01000007.1"/>
</dbReference>
<proteinExistence type="predicted"/>
<dbReference type="Pfam" id="PF01258">
    <property type="entry name" value="zf-dskA_traR"/>
    <property type="match status" value="1"/>
</dbReference>
<accession>A0A1I4B5P2</accession>
<reference evidence="6 7" key="1">
    <citation type="submission" date="2016-10" db="EMBL/GenBank/DDBJ databases">
        <authorList>
            <person name="Varghese N."/>
            <person name="Submissions S."/>
        </authorList>
    </citation>
    <scope>NUCLEOTIDE SEQUENCE [LARGE SCALE GENOMIC DNA]</scope>
    <source>
        <strain evidence="6 7">DSM 16392</strain>
    </source>
</reference>
<dbReference type="EMBL" id="FOSK01000007">
    <property type="protein sequence ID" value="SFK64222.1"/>
    <property type="molecule type" value="Genomic_DNA"/>
</dbReference>
<dbReference type="InterPro" id="IPR000962">
    <property type="entry name" value="Znf_DskA_TraR"/>
</dbReference>
<keyword evidence="3" id="KW-0862">Zinc</keyword>
<keyword evidence="1" id="KW-0479">Metal-binding</keyword>
<dbReference type="SUPFAM" id="SSF57716">
    <property type="entry name" value="Glucocorticoid receptor-like (DNA-binding domain)"/>
    <property type="match status" value="1"/>
</dbReference>
<evidence type="ECO:0000256" key="4">
    <source>
        <dbReference type="PROSITE-ProRule" id="PRU00510"/>
    </source>
</evidence>
<evidence type="ECO:0000256" key="1">
    <source>
        <dbReference type="ARBA" id="ARBA00022723"/>
    </source>
</evidence>
<dbReference type="Gene3D" id="1.20.120.910">
    <property type="entry name" value="DksA, coiled-coil domain"/>
    <property type="match status" value="1"/>
</dbReference>
<gene>
    <name evidence="6" type="ORF">SAMN04488518_107164</name>
</gene>
<organism evidence="6 7">
    <name type="scientific">Pseudovibrio ascidiaceicola</name>
    <dbReference type="NCBI Taxonomy" id="285279"/>
    <lineage>
        <taxon>Bacteria</taxon>
        <taxon>Pseudomonadati</taxon>
        <taxon>Pseudomonadota</taxon>
        <taxon>Alphaproteobacteria</taxon>
        <taxon>Hyphomicrobiales</taxon>
        <taxon>Stappiaceae</taxon>
        <taxon>Pseudovibrio</taxon>
    </lineage>
</organism>
<comment type="caution">
    <text evidence="6">The sequence shown here is derived from an EMBL/GenBank/DDBJ whole genome shotgun (WGS) entry which is preliminary data.</text>
</comment>
<keyword evidence="7" id="KW-1185">Reference proteome</keyword>
<name>A0A1I4B5P2_9HYPH</name>
<keyword evidence="2" id="KW-0863">Zinc-finger</keyword>
<evidence type="ECO:0000256" key="2">
    <source>
        <dbReference type="ARBA" id="ARBA00022771"/>
    </source>
</evidence>
<dbReference type="Proteomes" id="UP000199598">
    <property type="component" value="Unassembled WGS sequence"/>
</dbReference>
<protein>
    <submittedName>
        <fullName evidence="6">Transcriptional regulator, TraR/DksA family</fullName>
    </submittedName>
</protein>
<feature type="domain" description="Zinc finger DksA/TraR C4-type" evidence="5">
    <location>
        <begin position="81"/>
        <end position="109"/>
    </location>
</feature>
<dbReference type="PROSITE" id="PS51128">
    <property type="entry name" value="ZF_DKSA_2"/>
    <property type="match status" value="1"/>
</dbReference>
<feature type="zinc finger region" description="dksA C4-type" evidence="4">
    <location>
        <begin position="84"/>
        <end position="108"/>
    </location>
</feature>
<dbReference type="PANTHER" id="PTHR33823">
    <property type="entry name" value="RNA POLYMERASE-BINDING TRANSCRIPTION FACTOR DKSA-RELATED"/>
    <property type="match status" value="1"/>
</dbReference>
<evidence type="ECO:0000256" key="3">
    <source>
        <dbReference type="ARBA" id="ARBA00022833"/>
    </source>
</evidence>
<evidence type="ECO:0000259" key="5">
    <source>
        <dbReference type="Pfam" id="PF01258"/>
    </source>
</evidence>